<protein>
    <submittedName>
        <fullName evidence="2">Uncharacterized protein</fullName>
    </submittedName>
</protein>
<dbReference type="VEuPathDB" id="VectorBase:AATE001594"/>
<reference evidence="2" key="1">
    <citation type="submission" date="2022-08" db="UniProtKB">
        <authorList>
            <consortium name="EnsemblMetazoa"/>
        </authorList>
    </citation>
    <scope>IDENTIFICATION</scope>
    <source>
        <strain evidence="2">EBRO</strain>
    </source>
</reference>
<dbReference type="AlphaFoldDB" id="A0A182ILU8"/>
<sequence length="354" mass="36523">MSSARCLNWSRPPPGRHPALRKQVSCSEPSSSSSSTSTTTFSPPQVGLSSPVPSQLATQHSVSSIQAARLGRTASLPGPEDFCHQFLVTGAIIHANRFQNYHTYDQARRGGSASLVRPRIVSEAGRGDSGGRHRPASASVGQRTPVGGLPAEQRRAVLCKQLSLDQSLLVQSSFTSGMATVASDGGGEQGVEAALLVGEGERTGWNGFNRKQQRVGARIKNDGTELVGSKKALKPGGGVGGKDSRINIKIFLGQTVQQDSSDTGVSDTEGTGPHASGGTNNGNNVSPPKPPGGPTPTNAGGMVASVGLNVVYHGVVVDGVGAGEVGRVGPVSPHEPELPQTTASRGLKEQSLHR</sequence>
<feature type="region of interest" description="Disordered" evidence="1">
    <location>
        <begin position="123"/>
        <end position="147"/>
    </location>
</feature>
<dbReference type="STRING" id="41427.A0A182ILU8"/>
<feature type="compositionally biased region" description="Polar residues" evidence="1">
    <location>
        <begin position="257"/>
        <end position="269"/>
    </location>
</feature>
<organism evidence="2">
    <name type="scientific">Anopheles atroparvus</name>
    <name type="common">European mosquito</name>
    <dbReference type="NCBI Taxonomy" id="41427"/>
    <lineage>
        <taxon>Eukaryota</taxon>
        <taxon>Metazoa</taxon>
        <taxon>Ecdysozoa</taxon>
        <taxon>Arthropoda</taxon>
        <taxon>Hexapoda</taxon>
        <taxon>Insecta</taxon>
        <taxon>Pterygota</taxon>
        <taxon>Neoptera</taxon>
        <taxon>Endopterygota</taxon>
        <taxon>Diptera</taxon>
        <taxon>Nematocera</taxon>
        <taxon>Culicoidea</taxon>
        <taxon>Culicidae</taxon>
        <taxon>Anophelinae</taxon>
        <taxon>Anopheles</taxon>
    </lineage>
</organism>
<feature type="region of interest" description="Disordered" evidence="1">
    <location>
        <begin position="257"/>
        <end position="300"/>
    </location>
</feature>
<feature type="compositionally biased region" description="Polar residues" evidence="1">
    <location>
        <begin position="47"/>
        <end position="57"/>
    </location>
</feature>
<proteinExistence type="predicted"/>
<feature type="region of interest" description="Disordered" evidence="1">
    <location>
        <begin position="326"/>
        <end position="354"/>
    </location>
</feature>
<evidence type="ECO:0000313" key="2">
    <source>
        <dbReference type="EnsemblMetazoa" id="AATE001594-PA.1"/>
    </source>
</evidence>
<evidence type="ECO:0000256" key="1">
    <source>
        <dbReference type="SAM" id="MobiDB-lite"/>
    </source>
</evidence>
<accession>A0A182ILU8</accession>
<dbReference type="EnsemblMetazoa" id="AATE001594-RA">
    <property type="protein sequence ID" value="AATE001594-PA.1"/>
    <property type="gene ID" value="AATE001594"/>
</dbReference>
<feature type="compositionally biased region" description="Low complexity" evidence="1">
    <location>
        <begin position="25"/>
        <end position="44"/>
    </location>
</feature>
<name>A0A182ILU8_ANOAO</name>
<feature type="region of interest" description="Disordered" evidence="1">
    <location>
        <begin position="1"/>
        <end position="57"/>
    </location>
</feature>